<protein>
    <submittedName>
        <fullName evidence="1">Uncharacterized protein</fullName>
    </submittedName>
</protein>
<reference evidence="1 2" key="1">
    <citation type="journal article" date="2016" name="BMC Microbiol.">
        <title>Characterization of mycobacteria and mycobacteriophages isolated from compost at the Sao Paulo Zoo Park Foundation in Brazil and creation of the new mycobacteriophage Cluster U.</title>
        <authorList>
            <person name="Lima-Junior J.D."/>
            <person name="Viana-Niero C."/>
            <person name="Conde Oliveira D.V."/>
            <person name="Machado G.E."/>
            <person name="Rabello M.C."/>
            <person name="Martins-Junior J."/>
            <person name="Martins L.F."/>
            <person name="Digiampietri L.A."/>
            <person name="da Silva A.M."/>
            <person name="Setubal J.C."/>
            <person name="Russell D.A."/>
            <person name="Jacobs-Sera D."/>
            <person name="Pope W.H."/>
            <person name="Hatfull G.F."/>
            <person name="Leao S.C."/>
        </authorList>
    </citation>
    <scope>NUCLEOTIDE SEQUENCE [LARGE SCALE GENOMIC DNA]</scope>
</reference>
<dbReference type="RefSeq" id="YP_009189961.1">
    <property type="nucleotide sequence ID" value="NC_028681.1"/>
</dbReference>
<sequence length="126" mass="13653">MDGGGVSRRRPARAELRRWLHDRVCVGATAPDPYCTGSGADEHARTQDANARRLMACSTRDEVARALHHQACTVWLQQAHGGVYVELARNTCGPEGAHHVERLLGAPVISELCEMIGIVDNTSQVG</sequence>
<name>A0A0K1LTJ9_9CAUD</name>
<dbReference type="KEGG" id="vg:26518787"/>
<dbReference type="GeneID" id="26518787"/>
<accession>A0A0K1LTJ9</accession>
<dbReference type="Proteomes" id="UP000207736">
    <property type="component" value="Segment"/>
</dbReference>
<organism evidence="1 2">
    <name type="scientific">Mycobacterium phage Pops</name>
    <dbReference type="NCBI Taxonomy" id="1675554"/>
    <lineage>
        <taxon>Viruses</taxon>
        <taxon>Duplodnaviria</taxon>
        <taxon>Heunggongvirae</taxon>
        <taxon>Uroviricota</taxon>
        <taxon>Caudoviricetes</taxon>
        <taxon>Bclasvirinae</taxon>
        <taxon>Pegunavirus</taxon>
        <taxon>Pegunavirus suffolk</taxon>
    </lineage>
</organism>
<gene>
    <name evidence="1" type="ORF">POPS_4</name>
</gene>
<evidence type="ECO:0000313" key="1">
    <source>
        <dbReference type="EMBL" id="AKU45488.1"/>
    </source>
</evidence>
<proteinExistence type="predicted"/>
<evidence type="ECO:0000313" key="2">
    <source>
        <dbReference type="Proteomes" id="UP000207736"/>
    </source>
</evidence>
<dbReference type="EMBL" id="KR997967">
    <property type="protein sequence ID" value="AKU45488.1"/>
    <property type="molecule type" value="Genomic_DNA"/>
</dbReference>